<dbReference type="EMBL" id="HBFQ01029509">
    <property type="protein sequence ID" value="CAD8846459.1"/>
    <property type="molecule type" value="Transcribed_RNA"/>
</dbReference>
<proteinExistence type="predicted"/>
<organism evidence="1">
    <name type="scientific">Noctiluca scintillans</name>
    <name type="common">Sea sparkle</name>
    <name type="synonym">Red tide dinoflagellate</name>
    <dbReference type="NCBI Taxonomy" id="2966"/>
    <lineage>
        <taxon>Eukaryota</taxon>
        <taxon>Sar</taxon>
        <taxon>Alveolata</taxon>
        <taxon>Dinophyceae</taxon>
        <taxon>Noctilucales</taxon>
        <taxon>Noctilucaceae</taxon>
        <taxon>Noctiluca</taxon>
    </lineage>
</organism>
<sequence length="131" mass="15610">MIEFLSDCCAQRDRQEEVVQRRQFQPVRPRSYSTQSEPVGHIFQPRQYYDDHEDRMSLLTPRTEDMARGWRKFSNAMEPMPGTGLYADSPPSRRDSWTVQKMQLQELQRLRREEAALDADLRKVRAWSFSN</sequence>
<dbReference type="AlphaFoldDB" id="A0A7S1A8W2"/>
<accession>A0A7S1A8W2</accession>
<evidence type="ECO:0000313" key="1">
    <source>
        <dbReference type="EMBL" id="CAD8846459.1"/>
    </source>
</evidence>
<gene>
    <name evidence="1" type="ORF">NSCI0253_LOCUS20809</name>
</gene>
<reference evidence="1" key="1">
    <citation type="submission" date="2021-01" db="EMBL/GenBank/DDBJ databases">
        <authorList>
            <person name="Corre E."/>
            <person name="Pelletier E."/>
            <person name="Niang G."/>
            <person name="Scheremetjew M."/>
            <person name="Finn R."/>
            <person name="Kale V."/>
            <person name="Holt S."/>
            <person name="Cochrane G."/>
            <person name="Meng A."/>
            <person name="Brown T."/>
            <person name="Cohen L."/>
        </authorList>
    </citation>
    <scope>NUCLEOTIDE SEQUENCE</scope>
</reference>
<name>A0A7S1A8W2_NOCSC</name>
<protein>
    <submittedName>
        <fullName evidence="1">Uncharacterized protein</fullName>
    </submittedName>
</protein>